<organism evidence="1 2">
    <name type="scientific">Heterodera trifolii</name>
    <dbReference type="NCBI Taxonomy" id="157864"/>
    <lineage>
        <taxon>Eukaryota</taxon>
        <taxon>Metazoa</taxon>
        <taxon>Ecdysozoa</taxon>
        <taxon>Nematoda</taxon>
        <taxon>Chromadorea</taxon>
        <taxon>Rhabditida</taxon>
        <taxon>Tylenchina</taxon>
        <taxon>Tylenchomorpha</taxon>
        <taxon>Tylenchoidea</taxon>
        <taxon>Heteroderidae</taxon>
        <taxon>Heteroderinae</taxon>
        <taxon>Heterodera</taxon>
    </lineage>
</organism>
<name>A0ABD2M993_9BILA</name>
<proteinExistence type="predicted"/>
<keyword evidence="2" id="KW-1185">Reference proteome</keyword>
<reference evidence="1 2" key="1">
    <citation type="submission" date="2024-10" db="EMBL/GenBank/DDBJ databases">
        <authorList>
            <person name="Kim D."/>
        </authorList>
    </citation>
    <scope>NUCLEOTIDE SEQUENCE [LARGE SCALE GENOMIC DNA]</scope>
    <source>
        <strain evidence="1">BH-2024</strain>
    </source>
</reference>
<dbReference type="AlphaFoldDB" id="A0ABD2M993"/>
<evidence type="ECO:0000313" key="1">
    <source>
        <dbReference type="EMBL" id="KAL3124088.1"/>
    </source>
</evidence>
<accession>A0ABD2M993</accession>
<sequence>MTKTLSVLPFLSPIVRPFSAKAGGPNIMKQAKGLDIIPDDFVNIDGLPVDMRYVHPPGRPHGAQMRIWSPHQSPVYDGVARKLGYKTRKGFQHP</sequence>
<protein>
    <submittedName>
        <fullName evidence="1">Uncharacterized protein</fullName>
    </submittedName>
</protein>
<dbReference type="EMBL" id="JBICBT010000078">
    <property type="protein sequence ID" value="KAL3124088.1"/>
    <property type="molecule type" value="Genomic_DNA"/>
</dbReference>
<evidence type="ECO:0000313" key="2">
    <source>
        <dbReference type="Proteomes" id="UP001620626"/>
    </source>
</evidence>
<gene>
    <name evidence="1" type="ORF">niasHT_004677</name>
</gene>
<comment type="caution">
    <text evidence="1">The sequence shown here is derived from an EMBL/GenBank/DDBJ whole genome shotgun (WGS) entry which is preliminary data.</text>
</comment>
<dbReference type="Proteomes" id="UP001620626">
    <property type="component" value="Unassembled WGS sequence"/>
</dbReference>